<organism evidence="1 2">
    <name type="scientific">Paenibacillus rhizosphaerae</name>
    <dbReference type="NCBI Taxonomy" id="297318"/>
    <lineage>
        <taxon>Bacteria</taxon>
        <taxon>Bacillati</taxon>
        <taxon>Bacillota</taxon>
        <taxon>Bacilli</taxon>
        <taxon>Bacillales</taxon>
        <taxon>Paenibacillaceae</taxon>
        <taxon>Paenibacillus</taxon>
    </lineage>
</organism>
<gene>
    <name evidence="1" type="ORF">BK138_34050</name>
</gene>
<accession>A0A1R1DZJ9</accession>
<evidence type="ECO:0000313" key="2">
    <source>
        <dbReference type="Proteomes" id="UP000187172"/>
    </source>
</evidence>
<proteinExistence type="predicted"/>
<dbReference type="EMBL" id="MRTP01000024">
    <property type="protein sequence ID" value="OMF44997.1"/>
    <property type="molecule type" value="Genomic_DNA"/>
</dbReference>
<evidence type="ECO:0008006" key="3">
    <source>
        <dbReference type="Google" id="ProtNLM"/>
    </source>
</evidence>
<reference evidence="1 2" key="1">
    <citation type="submission" date="2016-11" db="EMBL/GenBank/DDBJ databases">
        <title>Paenibacillus species isolates.</title>
        <authorList>
            <person name="Beno S.M."/>
        </authorList>
    </citation>
    <scope>NUCLEOTIDE SEQUENCE [LARGE SCALE GENOMIC DNA]</scope>
    <source>
        <strain evidence="1 2">FSL R5-0378</strain>
    </source>
</reference>
<evidence type="ECO:0000313" key="1">
    <source>
        <dbReference type="EMBL" id="OMF44997.1"/>
    </source>
</evidence>
<dbReference type="InterPro" id="IPR013324">
    <property type="entry name" value="RNA_pol_sigma_r3/r4-like"/>
</dbReference>
<name>A0A1R1DZJ9_9BACL</name>
<dbReference type="STRING" id="297318.BK138_34050"/>
<dbReference type="SUPFAM" id="SSF88659">
    <property type="entry name" value="Sigma3 and sigma4 domains of RNA polymerase sigma factors"/>
    <property type="match status" value="1"/>
</dbReference>
<protein>
    <recommendedName>
        <fullName evidence="3">RNA polymerase sigma factor 70 region 4 type 2 domain-containing protein</fullName>
    </recommendedName>
</protein>
<sequence>MGLSVDQQERFLDYCHSKQNIFSNRVVKGFFQEEENVLLLLEAVDGNMDSRNELEEKFRKYYFRIRFVKFLVQTINFYTIDQMRMYRKHDYRYQLIFDRSASDEGNSTLGELLLFNHTSTHPEPTTSDPGYFQSTFTNENLVDAFSDLSHKQKIITTLGYSLCYKDHEIAKVMGVSPQAVCKTRNLALKRLRVALQEGR</sequence>
<dbReference type="Gene3D" id="1.20.140.160">
    <property type="match status" value="1"/>
</dbReference>
<dbReference type="RefSeq" id="WP_076176837.1">
    <property type="nucleotide sequence ID" value="NZ_MRTP01000024.1"/>
</dbReference>
<dbReference type="AlphaFoldDB" id="A0A1R1DZJ9"/>
<dbReference type="Proteomes" id="UP000187172">
    <property type="component" value="Unassembled WGS sequence"/>
</dbReference>
<keyword evidence="2" id="KW-1185">Reference proteome</keyword>
<comment type="caution">
    <text evidence="1">The sequence shown here is derived from an EMBL/GenBank/DDBJ whole genome shotgun (WGS) entry which is preliminary data.</text>
</comment>